<dbReference type="Gene3D" id="1.10.510.10">
    <property type="entry name" value="Transferase(Phosphotransferase) domain 1"/>
    <property type="match status" value="1"/>
</dbReference>
<evidence type="ECO:0000256" key="10">
    <source>
        <dbReference type="ARBA" id="ARBA00022777"/>
    </source>
</evidence>
<organism evidence="20">
    <name type="scientific">Fagus sylvatica</name>
    <name type="common">Beechnut</name>
    <dbReference type="NCBI Taxonomy" id="28930"/>
    <lineage>
        <taxon>Eukaryota</taxon>
        <taxon>Viridiplantae</taxon>
        <taxon>Streptophyta</taxon>
        <taxon>Embryophyta</taxon>
        <taxon>Tracheophyta</taxon>
        <taxon>Spermatophyta</taxon>
        <taxon>Magnoliopsida</taxon>
        <taxon>eudicotyledons</taxon>
        <taxon>Gunneridae</taxon>
        <taxon>Pentapetalae</taxon>
        <taxon>rosids</taxon>
        <taxon>fabids</taxon>
        <taxon>Fagales</taxon>
        <taxon>Fagaceae</taxon>
        <taxon>Fagus</taxon>
    </lineage>
</organism>
<dbReference type="FunFam" id="3.80.10.10:FF:000041">
    <property type="entry name" value="LRR receptor-like serine/threonine-protein kinase ERECTA"/>
    <property type="match status" value="1"/>
</dbReference>
<dbReference type="PANTHER" id="PTHR45974">
    <property type="entry name" value="RECEPTOR-LIKE PROTEIN 55"/>
    <property type="match status" value="1"/>
</dbReference>
<keyword evidence="8" id="KW-0677">Repeat</keyword>
<dbReference type="PANTHER" id="PTHR45974:SF266">
    <property type="entry name" value="LEUCINE-RICH REPEAT RECEPTOR PROTEIN KINASE HPCA1"/>
    <property type="match status" value="1"/>
</dbReference>
<proteinExistence type="predicted"/>
<keyword evidence="11 17" id="KW-0067">ATP-binding</keyword>
<dbReference type="Pfam" id="PF00560">
    <property type="entry name" value="LRR_1"/>
    <property type="match status" value="3"/>
</dbReference>
<keyword evidence="5" id="KW-0808">Transferase</keyword>
<dbReference type="EMBL" id="OIVN01003524">
    <property type="protein sequence ID" value="SPD11847.1"/>
    <property type="molecule type" value="Genomic_DNA"/>
</dbReference>
<dbReference type="InterPro" id="IPR001245">
    <property type="entry name" value="Ser-Thr/Tyr_kinase_cat_dom"/>
</dbReference>
<evidence type="ECO:0000256" key="9">
    <source>
        <dbReference type="ARBA" id="ARBA00022741"/>
    </source>
</evidence>
<accession>A0A2N9HBV0</accession>
<feature type="transmembrane region" description="Helical" evidence="18">
    <location>
        <begin position="363"/>
        <end position="386"/>
    </location>
</feature>
<comment type="subcellular location">
    <subcellularLocation>
        <location evidence="1">Membrane</location>
        <topology evidence="1">Single-pass membrane protein</topology>
    </subcellularLocation>
</comment>
<keyword evidence="9 17" id="KW-0547">Nucleotide-binding</keyword>
<dbReference type="FunFam" id="1.10.510.10:FF:000453">
    <property type="entry name" value="LRR receptor-like serine/threonine-protein kinase HSL2"/>
    <property type="match status" value="1"/>
</dbReference>
<evidence type="ECO:0000256" key="12">
    <source>
        <dbReference type="ARBA" id="ARBA00022989"/>
    </source>
</evidence>
<reference evidence="20" key="1">
    <citation type="submission" date="2018-02" db="EMBL/GenBank/DDBJ databases">
        <authorList>
            <person name="Cohen D.B."/>
            <person name="Kent A.D."/>
        </authorList>
    </citation>
    <scope>NUCLEOTIDE SEQUENCE</scope>
</reference>
<dbReference type="InterPro" id="IPR000719">
    <property type="entry name" value="Prot_kinase_dom"/>
</dbReference>
<dbReference type="CDD" id="cd14066">
    <property type="entry name" value="STKc_IRAK"/>
    <property type="match status" value="1"/>
</dbReference>
<evidence type="ECO:0000256" key="15">
    <source>
        <dbReference type="ARBA" id="ARBA00047899"/>
    </source>
</evidence>
<dbReference type="InterPro" id="IPR008271">
    <property type="entry name" value="Ser/Thr_kinase_AS"/>
</dbReference>
<dbReference type="GO" id="GO:0016020">
    <property type="term" value="C:membrane"/>
    <property type="evidence" value="ECO:0007669"/>
    <property type="project" value="UniProtKB-SubCell"/>
</dbReference>
<evidence type="ECO:0000259" key="19">
    <source>
        <dbReference type="PROSITE" id="PS50011"/>
    </source>
</evidence>
<dbReference type="GO" id="GO:0004674">
    <property type="term" value="F:protein serine/threonine kinase activity"/>
    <property type="evidence" value="ECO:0007669"/>
    <property type="project" value="UniProtKB-KW"/>
</dbReference>
<dbReference type="SUPFAM" id="SSF56112">
    <property type="entry name" value="Protein kinase-like (PK-like)"/>
    <property type="match status" value="1"/>
</dbReference>
<protein>
    <recommendedName>
        <fullName evidence="2">non-specific serine/threonine protein kinase</fullName>
        <ecNumber evidence="2">2.7.11.1</ecNumber>
    </recommendedName>
</protein>
<comment type="catalytic activity">
    <reaction evidence="15">
        <text>L-threonyl-[protein] + ATP = O-phospho-L-threonyl-[protein] + ADP + H(+)</text>
        <dbReference type="Rhea" id="RHEA:46608"/>
        <dbReference type="Rhea" id="RHEA-COMP:11060"/>
        <dbReference type="Rhea" id="RHEA-COMP:11605"/>
        <dbReference type="ChEBI" id="CHEBI:15378"/>
        <dbReference type="ChEBI" id="CHEBI:30013"/>
        <dbReference type="ChEBI" id="CHEBI:30616"/>
        <dbReference type="ChEBI" id="CHEBI:61977"/>
        <dbReference type="ChEBI" id="CHEBI:456216"/>
        <dbReference type="EC" id="2.7.11.1"/>
    </reaction>
</comment>
<evidence type="ECO:0000256" key="4">
    <source>
        <dbReference type="ARBA" id="ARBA00022614"/>
    </source>
</evidence>
<sequence length="735" mass="80732">MGWSTPDVSQELLIRDVALASLKDIWQNTPPNWVGTDPCGNQWEGIGCNNSRVTSITLSSIGLTGSLSADLDLLSELKTLDLSYNKGLTGPLPRTIGSLNKLSNLILVGCSFSGPIPDNIGSLHQLAYLSLNSNHLSGHIPPSIGNLSNLLWLDLTDNQLDGPIPVSKGSTPGLDMLFNCRHLIFNGNQLTGSIPSTLGLVQSLQVLRLDGNALSGPVPSNFNNLTSLTQMYLSNNQLTGPVPNLTGMNLLSYVDISNNTFDASDAPSWVLKKNQLNGSLVISTTHSKQLKLIDLQYNVISQLDVKEEYNVTMIFNRTGISSIGFMLSNQTFKPPPMYFGPFYFLGDEYEKYAESHKSSSISIIIEVAVGGSILLLVLILAGVYAFHSKKRAERAIKRTKPFAQWDLSGRSGSAPEVKGVRCFSLKELEKYTNHFTEANVIGSGGYGKVYQGTLPTGQLIAIKQDKKGSTQGELEFKTEIELLSRVHHKNLVNLLGFCFEKGEQILVYEYITNGSLKDSLSGKSGIRLDWMRRLRVALGAARGLAYLHEFANPPIIHRDIKSNNILLDESLNAKVADFGLSKPIADSESNVMTQVKGTMGYMDPEYYMTLRLTEKSDVYSFGVLMLELITSRKPIDQGKYIVKEVQEAMDKTKDLYNLHEFLDPAIGLGPTLKGLEKFMDLAMRCVKEPGSERPVMVEVVKELEYIMELAGLNPDASAASTSESYVTSKGSFHYA</sequence>
<evidence type="ECO:0000256" key="6">
    <source>
        <dbReference type="ARBA" id="ARBA00022692"/>
    </source>
</evidence>
<dbReference type="PROSITE" id="PS00108">
    <property type="entry name" value="PROTEIN_KINASE_ST"/>
    <property type="match status" value="1"/>
</dbReference>
<evidence type="ECO:0000313" key="20">
    <source>
        <dbReference type="EMBL" id="SPD11847.1"/>
    </source>
</evidence>
<evidence type="ECO:0000256" key="17">
    <source>
        <dbReference type="PROSITE-ProRule" id="PRU10141"/>
    </source>
</evidence>
<dbReference type="Gene3D" id="3.80.10.10">
    <property type="entry name" value="Ribonuclease Inhibitor"/>
    <property type="match status" value="2"/>
</dbReference>
<feature type="domain" description="Protein kinase" evidence="19">
    <location>
        <begin position="435"/>
        <end position="706"/>
    </location>
</feature>
<dbReference type="GO" id="GO:0005524">
    <property type="term" value="F:ATP binding"/>
    <property type="evidence" value="ECO:0007669"/>
    <property type="project" value="UniProtKB-UniRule"/>
</dbReference>
<dbReference type="InterPro" id="IPR017441">
    <property type="entry name" value="Protein_kinase_ATP_BS"/>
</dbReference>
<evidence type="ECO:0000256" key="8">
    <source>
        <dbReference type="ARBA" id="ARBA00022737"/>
    </source>
</evidence>
<keyword evidence="6 18" id="KW-0812">Transmembrane</keyword>
<keyword evidence="12 18" id="KW-1133">Transmembrane helix</keyword>
<keyword evidence="13 18" id="KW-0472">Membrane</keyword>
<gene>
    <name evidence="20" type="ORF">FSB_LOCUS39729</name>
</gene>
<dbReference type="EC" id="2.7.11.1" evidence="2"/>
<dbReference type="SUPFAM" id="SSF52058">
    <property type="entry name" value="L domain-like"/>
    <property type="match status" value="1"/>
</dbReference>
<dbReference type="InterPro" id="IPR001611">
    <property type="entry name" value="Leu-rich_rpt"/>
</dbReference>
<dbReference type="InterPro" id="IPR032675">
    <property type="entry name" value="LRR_dom_sf"/>
</dbReference>
<evidence type="ECO:0000256" key="11">
    <source>
        <dbReference type="ARBA" id="ARBA00022840"/>
    </source>
</evidence>
<dbReference type="Pfam" id="PF07714">
    <property type="entry name" value="PK_Tyr_Ser-Thr"/>
    <property type="match status" value="1"/>
</dbReference>
<dbReference type="Gene3D" id="3.30.200.20">
    <property type="entry name" value="Phosphorylase Kinase, domain 1"/>
    <property type="match status" value="1"/>
</dbReference>
<evidence type="ECO:0000256" key="16">
    <source>
        <dbReference type="ARBA" id="ARBA00048679"/>
    </source>
</evidence>
<keyword evidence="4" id="KW-0433">Leucine-rich repeat</keyword>
<evidence type="ECO:0000256" key="18">
    <source>
        <dbReference type="SAM" id="Phobius"/>
    </source>
</evidence>
<keyword evidence="7" id="KW-0732">Signal</keyword>
<evidence type="ECO:0000256" key="14">
    <source>
        <dbReference type="ARBA" id="ARBA00023180"/>
    </source>
</evidence>
<keyword evidence="3" id="KW-0723">Serine/threonine-protein kinase</keyword>
<dbReference type="PROSITE" id="PS00107">
    <property type="entry name" value="PROTEIN_KINASE_ATP"/>
    <property type="match status" value="1"/>
</dbReference>
<comment type="catalytic activity">
    <reaction evidence="16">
        <text>L-seryl-[protein] + ATP = O-phospho-L-seryl-[protein] + ADP + H(+)</text>
        <dbReference type="Rhea" id="RHEA:17989"/>
        <dbReference type="Rhea" id="RHEA-COMP:9863"/>
        <dbReference type="Rhea" id="RHEA-COMP:11604"/>
        <dbReference type="ChEBI" id="CHEBI:15378"/>
        <dbReference type="ChEBI" id="CHEBI:29999"/>
        <dbReference type="ChEBI" id="CHEBI:30616"/>
        <dbReference type="ChEBI" id="CHEBI:83421"/>
        <dbReference type="ChEBI" id="CHEBI:456216"/>
        <dbReference type="EC" id="2.7.11.1"/>
    </reaction>
</comment>
<evidence type="ECO:0000256" key="3">
    <source>
        <dbReference type="ARBA" id="ARBA00022527"/>
    </source>
</evidence>
<dbReference type="SMART" id="SM00220">
    <property type="entry name" value="S_TKc"/>
    <property type="match status" value="1"/>
</dbReference>
<keyword evidence="10" id="KW-0418">Kinase</keyword>
<dbReference type="FunFam" id="3.30.200.20:FF:000039">
    <property type="entry name" value="receptor-like protein kinase FERONIA"/>
    <property type="match status" value="1"/>
</dbReference>
<evidence type="ECO:0000256" key="2">
    <source>
        <dbReference type="ARBA" id="ARBA00012513"/>
    </source>
</evidence>
<evidence type="ECO:0000256" key="7">
    <source>
        <dbReference type="ARBA" id="ARBA00022729"/>
    </source>
</evidence>
<dbReference type="PROSITE" id="PS50011">
    <property type="entry name" value="PROTEIN_KINASE_DOM"/>
    <property type="match status" value="1"/>
</dbReference>
<name>A0A2N9HBV0_FAGSY</name>
<keyword evidence="14" id="KW-0325">Glycoprotein</keyword>
<evidence type="ECO:0000256" key="13">
    <source>
        <dbReference type="ARBA" id="ARBA00023136"/>
    </source>
</evidence>
<dbReference type="FunFam" id="3.80.10.10:FF:000363">
    <property type="entry name" value="Leucine-rich repeat family protein"/>
    <property type="match status" value="1"/>
</dbReference>
<dbReference type="InterPro" id="IPR011009">
    <property type="entry name" value="Kinase-like_dom_sf"/>
</dbReference>
<evidence type="ECO:0000256" key="1">
    <source>
        <dbReference type="ARBA" id="ARBA00004167"/>
    </source>
</evidence>
<feature type="binding site" evidence="17">
    <location>
        <position position="463"/>
    </location>
    <ligand>
        <name>ATP</name>
        <dbReference type="ChEBI" id="CHEBI:30616"/>
    </ligand>
</feature>
<dbReference type="AlphaFoldDB" id="A0A2N9HBV0"/>
<evidence type="ECO:0000256" key="5">
    <source>
        <dbReference type="ARBA" id="ARBA00022679"/>
    </source>
</evidence>